<dbReference type="PATRIC" id="fig|218284.4.peg.2607"/>
<reference evidence="1 2" key="1">
    <citation type="submission" date="2015-08" db="EMBL/GenBank/DDBJ databases">
        <title>Draft Genome Sequence of Bacillus vietnamensis UCD-SED5.</title>
        <authorList>
            <person name="Lee R.D."/>
            <person name="Jospin G."/>
            <person name="Lang J.M."/>
            <person name="Coil D.A."/>
            <person name="Eisen J.A."/>
        </authorList>
    </citation>
    <scope>NUCLEOTIDE SEQUENCE [LARGE SCALE GENOMIC DNA]</scope>
    <source>
        <strain evidence="1 2">UCD-SED5</strain>
    </source>
</reference>
<dbReference type="EMBL" id="LIXZ01000027">
    <property type="protein sequence ID" value="KPL57762.1"/>
    <property type="molecule type" value="Genomic_DNA"/>
</dbReference>
<organism evidence="1 2">
    <name type="scientific">Rossellomorea vietnamensis</name>
    <dbReference type="NCBI Taxonomy" id="218284"/>
    <lineage>
        <taxon>Bacteria</taxon>
        <taxon>Bacillati</taxon>
        <taxon>Bacillota</taxon>
        <taxon>Bacilli</taxon>
        <taxon>Bacillales</taxon>
        <taxon>Bacillaceae</taxon>
        <taxon>Rossellomorea</taxon>
    </lineage>
</organism>
<evidence type="ECO:0000313" key="1">
    <source>
        <dbReference type="EMBL" id="KPL57762.1"/>
    </source>
</evidence>
<evidence type="ECO:0000313" key="2">
    <source>
        <dbReference type="Proteomes" id="UP000050398"/>
    </source>
</evidence>
<dbReference type="RefSeq" id="WP_060674771.1">
    <property type="nucleotide sequence ID" value="NZ_LIXZ01000027.1"/>
</dbReference>
<protein>
    <submittedName>
        <fullName evidence="1">Uncharacterized protein</fullName>
    </submittedName>
</protein>
<dbReference type="AlphaFoldDB" id="A0A0N8GG81"/>
<comment type="caution">
    <text evidence="1">The sequence shown here is derived from an EMBL/GenBank/DDBJ whole genome shotgun (WGS) entry which is preliminary data.</text>
</comment>
<proteinExistence type="predicted"/>
<sequence length="59" mass="6979">MILLDEQPKSIKKAIRHIKQDASKEQLREIRKLLDYAIYKRLKVLDPRNCKAMNEGKEA</sequence>
<dbReference type="Proteomes" id="UP000050398">
    <property type="component" value="Unassembled WGS sequence"/>
</dbReference>
<accession>A0A0N8GG81</accession>
<name>A0A0N8GG81_9BACI</name>
<gene>
    <name evidence="1" type="ORF">AM506_20390</name>
</gene>